<gene>
    <name evidence="1" type="ORF">SAMN02746091_00124</name>
</gene>
<dbReference type="Proteomes" id="UP000184423">
    <property type="component" value="Unassembled WGS sequence"/>
</dbReference>
<reference evidence="2" key="1">
    <citation type="submission" date="2016-11" db="EMBL/GenBank/DDBJ databases">
        <authorList>
            <person name="Varghese N."/>
            <person name="Submissions S."/>
        </authorList>
    </citation>
    <scope>NUCLEOTIDE SEQUENCE [LARGE SCALE GENOMIC DNA]</scope>
    <source>
        <strain evidence="2">DSM 10124</strain>
    </source>
</reference>
<accession>A0A1M4SDA7</accession>
<name>A0A1M4SDA7_9CLOT</name>
<dbReference type="AlphaFoldDB" id="A0A1M4SDA7"/>
<proteinExistence type="predicted"/>
<organism evidence="1 2">
    <name type="scientific">Caloramator proteoclasticus DSM 10124</name>
    <dbReference type="NCBI Taxonomy" id="1121262"/>
    <lineage>
        <taxon>Bacteria</taxon>
        <taxon>Bacillati</taxon>
        <taxon>Bacillota</taxon>
        <taxon>Clostridia</taxon>
        <taxon>Eubacteriales</taxon>
        <taxon>Clostridiaceae</taxon>
        <taxon>Caloramator</taxon>
    </lineage>
</organism>
<sequence>MLVCIKPEYKEGVGDCTILIYERDEVVLKKNIRYGLRQVAKQYNQDIRELKYKCNRITNLGKLTPIALSSDTILVPIKVRTPRVHRDGGYGYINLFFIEQVYENFILLNNGSKIFFVENRRSIIKRINVAKNLSSTILKIEYSNIVTILNEVLKLNDKLETIILKR</sequence>
<evidence type="ECO:0008006" key="3">
    <source>
        <dbReference type="Google" id="ProtNLM"/>
    </source>
</evidence>
<dbReference type="RefSeq" id="WP_027307879.1">
    <property type="nucleotide sequence ID" value="NZ_FQVG01000001.1"/>
</dbReference>
<protein>
    <recommendedName>
        <fullName evidence="3">ComK protein</fullName>
    </recommendedName>
</protein>
<evidence type="ECO:0000313" key="2">
    <source>
        <dbReference type="Proteomes" id="UP000184423"/>
    </source>
</evidence>
<keyword evidence="2" id="KW-1185">Reference proteome</keyword>
<dbReference type="EMBL" id="FQVG01000001">
    <property type="protein sequence ID" value="SHE30007.1"/>
    <property type="molecule type" value="Genomic_DNA"/>
</dbReference>
<evidence type="ECO:0000313" key="1">
    <source>
        <dbReference type="EMBL" id="SHE30007.1"/>
    </source>
</evidence>